<dbReference type="Pfam" id="PF20453">
    <property type="entry name" value="DUF6707"/>
    <property type="match status" value="1"/>
</dbReference>
<dbReference type="AlphaFoldDB" id="F9YUQ2"/>
<keyword evidence="2" id="KW-1185">Reference proteome</keyword>
<protein>
    <submittedName>
        <fullName evidence="1">Uncharacterized protein</fullName>
    </submittedName>
</protein>
<dbReference type="HOGENOM" id="CLU_2394361_0_0_10"/>
<evidence type="ECO:0000313" key="2">
    <source>
        <dbReference type="Proteomes" id="UP000008895"/>
    </source>
</evidence>
<dbReference type="OrthoDB" id="1076134at2"/>
<proteinExistence type="predicted"/>
<dbReference type="KEGG" id="ccm:Ccan_21740"/>
<accession>F9YUQ2</accession>
<reference evidence="1 2" key="1">
    <citation type="journal article" date="2011" name="J. Bacteriol.">
        <title>Complete genome sequence of the dog commensal and human pathogen Capnocytophaga canimorsus strain 5.</title>
        <authorList>
            <person name="Manfredi P."/>
            <person name="Pagni M."/>
            <person name="Cornelis G.R."/>
        </authorList>
    </citation>
    <scope>NUCLEOTIDE SEQUENCE [LARGE SCALE GENOMIC DNA]</scope>
    <source>
        <strain evidence="2">5</strain>
    </source>
</reference>
<organism evidence="1 2">
    <name type="scientific">Capnocytophaga canimorsus (strain 5)</name>
    <dbReference type="NCBI Taxonomy" id="860228"/>
    <lineage>
        <taxon>Bacteria</taxon>
        <taxon>Pseudomonadati</taxon>
        <taxon>Bacteroidota</taxon>
        <taxon>Flavobacteriia</taxon>
        <taxon>Flavobacteriales</taxon>
        <taxon>Flavobacteriaceae</taxon>
        <taxon>Capnocytophaga</taxon>
    </lineage>
</organism>
<dbReference type="Proteomes" id="UP000008895">
    <property type="component" value="Chromosome"/>
</dbReference>
<dbReference type="EMBL" id="CP002113">
    <property type="protein sequence ID" value="AEK24289.1"/>
    <property type="molecule type" value="Genomic_DNA"/>
</dbReference>
<dbReference type="InterPro" id="IPR046553">
    <property type="entry name" value="DUF6707"/>
</dbReference>
<name>F9YUQ2_CAPCC</name>
<dbReference type="RefSeq" id="WP_013998268.1">
    <property type="nucleotide sequence ID" value="NC_015846.1"/>
</dbReference>
<sequence length="93" mass="10761">MNNILEKIENEFENQKPYAFVIEATKVNLELPSFLRKLCKSAYIAHLQGNIEFCEEILSLIIDISFTGNYDIWTWVESSIGLKMFIPTLGKMI</sequence>
<gene>
    <name evidence="1" type="ordered locus">Ccan_21740</name>
</gene>
<evidence type="ECO:0000313" key="1">
    <source>
        <dbReference type="EMBL" id="AEK24289.1"/>
    </source>
</evidence>